<reference evidence="1" key="1">
    <citation type="submission" date="2022-05" db="EMBL/GenBank/DDBJ databases">
        <title>The Musa troglodytarum L. genome provides insights into the mechanism of non-climacteric behaviour and enrichment of carotenoids.</title>
        <authorList>
            <person name="Wang J."/>
        </authorList>
    </citation>
    <scope>NUCLEOTIDE SEQUENCE</scope>
    <source>
        <tissue evidence="1">Leaf</tissue>
    </source>
</reference>
<gene>
    <name evidence="1" type="ORF">MUK42_29735</name>
</gene>
<keyword evidence="2" id="KW-1185">Reference proteome</keyword>
<dbReference type="Proteomes" id="UP001055439">
    <property type="component" value="Chromosome 6"/>
</dbReference>
<protein>
    <submittedName>
        <fullName evidence="1">Uncharacterized protein</fullName>
    </submittedName>
</protein>
<dbReference type="EMBL" id="CP097508">
    <property type="protein sequence ID" value="URE11477.1"/>
    <property type="molecule type" value="Genomic_DNA"/>
</dbReference>
<name>A0A9E7GFA0_9LILI</name>
<dbReference type="AlphaFoldDB" id="A0A9E7GFA0"/>
<evidence type="ECO:0000313" key="1">
    <source>
        <dbReference type="EMBL" id="URE11477.1"/>
    </source>
</evidence>
<organism evidence="1 2">
    <name type="scientific">Musa troglodytarum</name>
    <name type="common">fe'i banana</name>
    <dbReference type="NCBI Taxonomy" id="320322"/>
    <lineage>
        <taxon>Eukaryota</taxon>
        <taxon>Viridiplantae</taxon>
        <taxon>Streptophyta</taxon>
        <taxon>Embryophyta</taxon>
        <taxon>Tracheophyta</taxon>
        <taxon>Spermatophyta</taxon>
        <taxon>Magnoliopsida</taxon>
        <taxon>Liliopsida</taxon>
        <taxon>Zingiberales</taxon>
        <taxon>Musaceae</taxon>
        <taxon>Musa</taxon>
    </lineage>
</organism>
<evidence type="ECO:0000313" key="2">
    <source>
        <dbReference type="Proteomes" id="UP001055439"/>
    </source>
</evidence>
<proteinExistence type="predicted"/>
<accession>A0A9E7GFA0</accession>
<sequence length="59" mass="6915">MDSARSMRPKKAWLGRQSRLQRFMGRSVKKCDHLHPEDQRLPDHLPHIISLLSLEGLQL</sequence>